<protein>
    <submittedName>
        <fullName evidence="3">ROK family protein</fullName>
    </submittedName>
</protein>
<dbReference type="InterPro" id="IPR043129">
    <property type="entry name" value="ATPase_NBD"/>
</dbReference>
<dbReference type="InterPro" id="IPR000600">
    <property type="entry name" value="ROK"/>
</dbReference>
<dbReference type="Proteomes" id="UP000295198">
    <property type="component" value="Unassembled WGS sequence"/>
</dbReference>
<dbReference type="InterPro" id="IPR036388">
    <property type="entry name" value="WH-like_DNA-bd_sf"/>
</dbReference>
<dbReference type="PANTHER" id="PTHR18964">
    <property type="entry name" value="ROK (REPRESSOR, ORF, KINASE) FAMILY"/>
    <property type="match status" value="1"/>
</dbReference>
<dbReference type="SUPFAM" id="SSF53067">
    <property type="entry name" value="Actin-like ATPase domain"/>
    <property type="match status" value="1"/>
</dbReference>
<proteinExistence type="inferred from homology"/>
<dbReference type="PANTHER" id="PTHR18964:SF149">
    <property type="entry name" value="BIFUNCTIONAL UDP-N-ACETYLGLUCOSAMINE 2-EPIMERASE_N-ACETYLMANNOSAMINE KINASE"/>
    <property type="match status" value="1"/>
</dbReference>
<feature type="region of interest" description="Disordered" evidence="2">
    <location>
        <begin position="1"/>
        <end position="22"/>
    </location>
</feature>
<evidence type="ECO:0000313" key="3">
    <source>
        <dbReference type="EMBL" id="RYP84970.1"/>
    </source>
</evidence>
<gene>
    <name evidence="3" type="ORF">EKO23_14195</name>
</gene>
<comment type="similarity">
    <text evidence="1">Belongs to the ROK (NagC/XylR) family.</text>
</comment>
<evidence type="ECO:0000313" key="4">
    <source>
        <dbReference type="Proteomes" id="UP000295198"/>
    </source>
</evidence>
<organism evidence="3 4">
    <name type="scientific">Nocardioides guangzhouensis</name>
    <dbReference type="NCBI Taxonomy" id="2497878"/>
    <lineage>
        <taxon>Bacteria</taxon>
        <taxon>Bacillati</taxon>
        <taxon>Actinomycetota</taxon>
        <taxon>Actinomycetes</taxon>
        <taxon>Propionibacteriales</taxon>
        <taxon>Nocardioidaceae</taxon>
        <taxon>Nocardioides</taxon>
    </lineage>
</organism>
<keyword evidence="4" id="KW-1185">Reference proteome</keyword>
<feature type="compositionally biased region" description="Polar residues" evidence="2">
    <location>
        <begin position="12"/>
        <end position="22"/>
    </location>
</feature>
<dbReference type="AlphaFoldDB" id="A0A4Q4ZAI6"/>
<name>A0A4Q4ZAI6_9ACTN</name>
<dbReference type="Pfam" id="PF00480">
    <property type="entry name" value="ROK"/>
    <property type="match status" value="1"/>
</dbReference>
<dbReference type="CDD" id="cd24076">
    <property type="entry name" value="ASKHA_ATPase_ROK_BsXylR-like"/>
    <property type="match status" value="1"/>
</dbReference>
<comment type="caution">
    <text evidence="3">The sequence shown here is derived from an EMBL/GenBank/DDBJ whole genome shotgun (WGS) entry which is preliminary data.</text>
</comment>
<dbReference type="Gene3D" id="3.30.420.40">
    <property type="match status" value="2"/>
</dbReference>
<dbReference type="InterPro" id="IPR036390">
    <property type="entry name" value="WH_DNA-bd_sf"/>
</dbReference>
<dbReference type="Gene3D" id="1.10.10.10">
    <property type="entry name" value="Winged helix-like DNA-binding domain superfamily/Winged helix DNA-binding domain"/>
    <property type="match status" value="1"/>
</dbReference>
<sequence length="384" mass="40140">MSRLLSRVHVSGPTSRASLTRETGLNRSTIGDLANELTQLGLVIEGESVAVGRSGRPSHLVVPRSDNAVVAVDLGVDRIAVALVGLGGEVLERRERPHARGEHDVEHVVESLAQMVDDVLSGRDDVRCLGLGASVPGAVRERDGLVRFAPNLGWVDEPFTELLRKRLDMPVATGNDANVGALAEHVRGAAVGFNEVAYLSGSVGIGGGFLVNGQPMGGANGYAGEIGHLLVDSNGPACRCGNIGCWEMKIGENQILTQSGRLPGGGPRAVAEVVAAAQAGEKRATKVLANVAEWLGVGLRGLINVFNPEVVVLGGHLAQVWEAEQDHVNEVLDRTRLISPHGEVVIRSAALGTDSSLLGAAELAFAPLLTDPQALVASYAAVRR</sequence>
<evidence type="ECO:0000256" key="1">
    <source>
        <dbReference type="ARBA" id="ARBA00006479"/>
    </source>
</evidence>
<reference evidence="3 4" key="1">
    <citation type="submission" date="2019-01" db="EMBL/GenBank/DDBJ databases">
        <title>Nocardioides guangzhouensis sp. nov., an actinobacterium isolated from soil.</title>
        <authorList>
            <person name="Fu Y."/>
            <person name="Cai Y."/>
            <person name="Lin Z."/>
            <person name="Chen P."/>
        </authorList>
    </citation>
    <scope>NUCLEOTIDE SEQUENCE [LARGE SCALE GENOMIC DNA]</scope>
    <source>
        <strain evidence="3 4">130</strain>
    </source>
</reference>
<dbReference type="SUPFAM" id="SSF46785">
    <property type="entry name" value="Winged helix' DNA-binding domain"/>
    <property type="match status" value="1"/>
</dbReference>
<dbReference type="OrthoDB" id="3225083at2"/>
<dbReference type="EMBL" id="SDKM01000020">
    <property type="protein sequence ID" value="RYP84970.1"/>
    <property type="molecule type" value="Genomic_DNA"/>
</dbReference>
<accession>A0A4Q4ZAI6</accession>
<evidence type="ECO:0000256" key="2">
    <source>
        <dbReference type="SAM" id="MobiDB-lite"/>
    </source>
</evidence>